<accession>A0A388L288</accession>
<gene>
    <name evidence="2" type="ORF">CBR_g22061</name>
</gene>
<dbReference type="Gramene" id="GBG76313">
    <property type="protein sequence ID" value="GBG76313"/>
    <property type="gene ID" value="CBR_g22061"/>
</dbReference>
<proteinExistence type="predicted"/>
<reference evidence="2 3" key="1">
    <citation type="journal article" date="2018" name="Cell">
        <title>The Chara Genome: Secondary Complexity and Implications for Plant Terrestrialization.</title>
        <authorList>
            <person name="Nishiyama T."/>
            <person name="Sakayama H."/>
            <person name="Vries J.D."/>
            <person name="Buschmann H."/>
            <person name="Saint-Marcoux D."/>
            <person name="Ullrich K.K."/>
            <person name="Haas F.B."/>
            <person name="Vanderstraeten L."/>
            <person name="Becker D."/>
            <person name="Lang D."/>
            <person name="Vosolsobe S."/>
            <person name="Rombauts S."/>
            <person name="Wilhelmsson P.K.I."/>
            <person name="Janitza P."/>
            <person name="Kern R."/>
            <person name="Heyl A."/>
            <person name="Rumpler F."/>
            <person name="Villalobos L.I.A.C."/>
            <person name="Clay J.M."/>
            <person name="Skokan R."/>
            <person name="Toyoda A."/>
            <person name="Suzuki Y."/>
            <person name="Kagoshima H."/>
            <person name="Schijlen E."/>
            <person name="Tajeshwar N."/>
            <person name="Catarino B."/>
            <person name="Hetherington A.J."/>
            <person name="Saltykova A."/>
            <person name="Bonnot C."/>
            <person name="Breuninger H."/>
            <person name="Symeonidi A."/>
            <person name="Radhakrishnan G.V."/>
            <person name="Van Nieuwerburgh F."/>
            <person name="Deforce D."/>
            <person name="Chang C."/>
            <person name="Karol K.G."/>
            <person name="Hedrich R."/>
            <person name="Ulvskov P."/>
            <person name="Glockner G."/>
            <person name="Delwiche C.F."/>
            <person name="Petrasek J."/>
            <person name="Van de Peer Y."/>
            <person name="Friml J."/>
            <person name="Beilby M."/>
            <person name="Dolan L."/>
            <person name="Kohara Y."/>
            <person name="Sugano S."/>
            <person name="Fujiyama A."/>
            <person name="Delaux P.-M."/>
            <person name="Quint M."/>
            <person name="TheiBen G."/>
            <person name="Hagemann M."/>
            <person name="Harholt J."/>
            <person name="Dunand C."/>
            <person name="Zachgo S."/>
            <person name="Langdale J."/>
            <person name="Maumus F."/>
            <person name="Straeten D.V.D."/>
            <person name="Gould S.B."/>
            <person name="Rensing S.A."/>
        </authorList>
    </citation>
    <scope>NUCLEOTIDE SEQUENCE [LARGE SCALE GENOMIC DNA]</scope>
    <source>
        <strain evidence="2 3">S276</strain>
    </source>
</reference>
<evidence type="ECO:0000256" key="1">
    <source>
        <dbReference type="SAM" id="MobiDB-lite"/>
    </source>
</evidence>
<comment type="caution">
    <text evidence="2">The sequence shown here is derived from an EMBL/GenBank/DDBJ whole genome shotgun (WGS) entry which is preliminary data.</text>
</comment>
<feature type="compositionally biased region" description="Acidic residues" evidence="1">
    <location>
        <begin position="41"/>
        <end position="50"/>
    </location>
</feature>
<feature type="compositionally biased region" description="Basic and acidic residues" evidence="1">
    <location>
        <begin position="82"/>
        <end position="92"/>
    </location>
</feature>
<dbReference type="AlphaFoldDB" id="A0A388L288"/>
<organism evidence="2 3">
    <name type="scientific">Chara braunii</name>
    <name type="common">Braun's stonewort</name>
    <dbReference type="NCBI Taxonomy" id="69332"/>
    <lineage>
        <taxon>Eukaryota</taxon>
        <taxon>Viridiplantae</taxon>
        <taxon>Streptophyta</taxon>
        <taxon>Charophyceae</taxon>
        <taxon>Charales</taxon>
        <taxon>Characeae</taxon>
        <taxon>Chara</taxon>
    </lineage>
</organism>
<evidence type="ECO:0000313" key="2">
    <source>
        <dbReference type="EMBL" id="GBG76313.1"/>
    </source>
</evidence>
<feature type="compositionally biased region" description="Acidic residues" evidence="1">
    <location>
        <begin position="131"/>
        <end position="144"/>
    </location>
</feature>
<protein>
    <submittedName>
        <fullName evidence="2">Uncharacterized protein</fullName>
    </submittedName>
</protein>
<keyword evidence="3" id="KW-1185">Reference proteome</keyword>
<evidence type="ECO:0000313" key="3">
    <source>
        <dbReference type="Proteomes" id="UP000265515"/>
    </source>
</evidence>
<dbReference type="Proteomes" id="UP000265515">
    <property type="component" value="Unassembled WGS sequence"/>
</dbReference>
<name>A0A388L288_CHABU</name>
<dbReference type="EMBL" id="BFEA01000242">
    <property type="protein sequence ID" value="GBG76313.1"/>
    <property type="molecule type" value="Genomic_DNA"/>
</dbReference>
<feature type="region of interest" description="Disordered" evidence="1">
    <location>
        <begin position="24"/>
        <end position="144"/>
    </location>
</feature>
<sequence length="144" mass="15903">MNLDSMMGWIVKFARCHQAIPSRPGRKWFKSLNLSRGGGGGEEEEADEEDMAKKQGLVDLEEAEGETYRAQDGVAETGGDEGEGHGHIDHDARRRRRRRIDPSSTEPHRKGEEELVGWNGEGGRGDGDGGIAEEQEEEEEEEAG</sequence>